<accession>A0AA42WQ89</accession>
<reference evidence="2" key="1">
    <citation type="submission" date="2022-09" db="EMBL/GenBank/DDBJ databases">
        <title>Intensive care unit water sources are persistently colonized with multi-drug resistant bacteria and are the site of extensive horizontal gene transfer of antibiotic resistance genes.</title>
        <authorList>
            <person name="Diorio-Toth L."/>
        </authorList>
    </citation>
    <scope>NUCLEOTIDE SEQUENCE</scope>
    <source>
        <strain evidence="2">GD03659</strain>
    </source>
</reference>
<protein>
    <submittedName>
        <fullName evidence="2">Uncharacterized protein</fullName>
    </submittedName>
</protein>
<dbReference type="AlphaFoldDB" id="A0AA42WQ89"/>
<evidence type="ECO:0000313" key="2">
    <source>
        <dbReference type="EMBL" id="MDH2129640.1"/>
    </source>
</evidence>
<dbReference type="RefSeq" id="WP_197421498.1">
    <property type="nucleotide sequence ID" value="NZ_JAOCKX010000001.1"/>
</dbReference>
<comment type="caution">
    <text evidence="2">The sequence shown here is derived from an EMBL/GenBank/DDBJ whole genome shotgun (WGS) entry which is preliminary data.</text>
</comment>
<name>A0AA42WQ89_SPHYA</name>
<gene>
    <name evidence="2" type="ORF">N5J77_00770</name>
</gene>
<dbReference type="EMBL" id="JAOCKX010000001">
    <property type="protein sequence ID" value="MDH2129640.1"/>
    <property type="molecule type" value="Genomic_DNA"/>
</dbReference>
<organism evidence="2 3">
    <name type="scientific">Sphingobium yanoikuyae</name>
    <name type="common">Sphingomonas yanoikuyae</name>
    <dbReference type="NCBI Taxonomy" id="13690"/>
    <lineage>
        <taxon>Bacteria</taxon>
        <taxon>Pseudomonadati</taxon>
        <taxon>Pseudomonadota</taxon>
        <taxon>Alphaproteobacteria</taxon>
        <taxon>Sphingomonadales</taxon>
        <taxon>Sphingomonadaceae</taxon>
        <taxon>Sphingobium</taxon>
    </lineage>
</organism>
<dbReference type="Proteomes" id="UP001162318">
    <property type="component" value="Unassembled WGS sequence"/>
</dbReference>
<evidence type="ECO:0000313" key="3">
    <source>
        <dbReference type="Proteomes" id="UP001162318"/>
    </source>
</evidence>
<feature type="compositionally biased region" description="Basic and acidic residues" evidence="1">
    <location>
        <begin position="57"/>
        <end position="68"/>
    </location>
</feature>
<proteinExistence type="predicted"/>
<feature type="region of interest" description="Disordered" evidence="1">
    <location>
        <begin position="49"/>
        <end position="68"/>
    </location>
</feature>
<sequence>MAEQRKSSPRRPSLAQAIRMACEGGLTIVRTEIHPDGRIILVHLETEPSAVSSTPFDEWKARRDARQS</sequence>
<evidence type="ECO:0000256" key="1">
    <source>
        <dbReference type="SAM" id="MobiDB-lite"/>
    </source>
</evidence>